<evidence type="ECO:0000256" key="3">
    <source>
        <dbReference type="ARBA" id="ARBA00022801"/>
    </source>
</evidence>
<dbReference type="PRINTS" id="PR00190">
    <property type="entry name" value="ACTIN"/>
</dbReference>
<evidence type="ECO:0000256" key="4">
    <source>
        <dbReference type="ARBA" id="ARBA00022840"/>
    </source>
</evidence>
<dbReference type="FunFam" id="3.90.640.10:FF:000001">
    <property type="entry name" value="Actin, muscle"/>
    <property type="match status" value="3"/>
</dbReference>
<dbReference type="InterPro" id="IPR004001">
    <property type="entry name" value="Actin_CS"/>
</dbReference>
<keyword evidence="4" id="KW-0067">ATP-binding</keyword>
<dbReference type="PROSITE" id="PS00406">
    <property type="entry name" value="ACTINS_1"/>
    <property type="match status" value="3"/>
</dbReference>
<reference evidence="7" key="1">
    <citation type="submission" date="2021-02" db="EMBL/GenBank/DDBJ databases">
        <authorList>
            <person name="Dougan E. K."/>
            <person name="Rhodes N."/>
            <person name="Thang M."/>
            <person name="Chan C."/>
        </authorList>
    </citation>
    <scope>NUCLEOTIDE SEQUENCE</scope>
</reference>
<organism evidence="7 8">
    <name type="scientific">Symbiodinium natans</name>
    <dbReference type="NCBI Taxonomy" id="878477"/>
    <lineage>
        <taxon>Eukaryota</taxon>
        <taxon>Sar</taxon>
        <taxon>Alveolata</taxon>
        <taxon>Dinophyceae</taxon>
        <taxon>Suessiales</taxon>
        <taxon>Symbiodiniaceae</taxon>
        <taxon>Symbiodinium</taxon>
    </lineage>
</organism>
<dbReference type="Gene3D" id="3.30.420.40">
    <property type="match status" value="6"/>
</dbReference>
<evidence type="ECO:0000256" key="1">
    <source>
        <dbReference type="ARBA" id="ARBA00006752"/>
    </source>
</evidence>
<dbReference type="PROSITE" id="PS00432">
    <property type="entry name" value="ACTINS_2"/>
    <property type="match status" value="3"/>
</dbReference>
<dbReference type="GO" id="GO:0005524">
    <property type="term" value="F:ATP binding"/>
    <property type="evidence" value="ECO:0007669"/>
    <property type="project" value="UniProtKB-KW"/>
</dbReference>
<evidence type="ECO:0000256" key="5">
    <source>
        <dbReference type="ARBA" id="ARBA00049360"/>
    </source>
</evidence>
<dbReference type="InterPro" id="IPR004000">
    <property type="entry name" value="Actin"/>
</dbReference>
<dbReference type="Pfam" id="PF00022">
    <property type="entry name" value="Actin"/>
    <property type="match status" value="3"/>
</dbReference>
<dbReference type="OrthoDB" id="5132116at2759"/>
<protein>
    <recommendedName>
        <fullName evidence="9">Actin</fullName>
    </recommendedName>
</protein>
<evidence type="ECO:0008006" key="9">
    <source>
        <dbReference type="Google" id="ProtNLM"/>
    </source>
</evidence>
<dbReference type="Gene3D" id="3.90.640.10">
    <property type="entry name" value="Actin, Chain A, domain 4"/>
    <property type="match status" value="3"/>
</dbReference>
<comment type="caution">
    <text evidence="7">The sequence shown here is derived from an EMBL/GenBank/DDBJ whole genome shotgun (WGS) entry which is preliminary data.</text>
</comment>
<dbReference type="FunFam" id="3.30.420.40:FF:000404">
    <property type="entry name" value="Major actin"/>
    <property type="match status" value="3"/>
</dbReference>
<comment type="catalytic activity">
    <reaction evidence="5">
        <text>ATP + H2O = ADP + phosphate + H(+)</text>
        <dbReference type="Rhea" id="RHEA:13065"/>
        <dbReference type="ChEBI" id="CHEBI:15377"/>
        <dbReference type="ChEBI" id="CHEBI:15378"/>
        <dbReference type="ChEBI" id="CHEBI:30616"/>
        <dbReference type="ChEBI" id="CHEBI:43474"/>
        <dbReference type="ChEBI" id="CHEBI:456216"/>
    </reaction>
</comment>
<evidence type="ECO:0000313" key="7">
    <source>
        <dbReference type="EMBL" id="CAE7468369.1"/>
    </source>
</evidence>
<proteinExistence type="inferred from homology"/>
<comment type="similarity">
    <text evidence="1 6">Belongs to the actin family.</text>
</comment>
<accession>A0A812S6E7</accession>
<dbReference type="FunFam" id="3.30.420.40:FF:000291">
    <property type="entry name" value="Actin, alpha skeletal muscle"/>
    <property type="match status" value="3"/>
</dbReference>
<dbReference type="CDD" id="cd10224">
    <property type="entry name" value="ASKHA_NBD_actin"/>
    <property type="match status" value="3"/>
</dbReference>
<gene>
    <name evidence="7" type="ORF">SNAT2548_LOCUS26212</name>
</gene>
<dbReference type="InterPro" id="IPR020902">
    <property type="entry name" value="Actin/actin-like_CS"/>
</dbReference>
<dbReference type="SUPFAM" id="SSF53067">
    <property type="entry name" value="Actin-like ATPase domain"/>
    <property type="match status" value="6"/>
</dbReference>
<dbReference type="GO" id="GO:0016787">
    <property type="term" value="F:hydrolase activity"/>
    <property type="evidence" value="ECO:0007669"/>
    <property type="project" value="UniProtKB-KW"/>
</dbReference>
<sequence length="1279" mass="141011">MGDVEVAALVVDNGSGMCKAGFAGDDAPRAVFPSIVGRPKMPGIMVGTDQKDSYIGDEAQSKRGILTLKYPIEHGIVTNWDDMEKIWHHTFYNELRVSPEEHPVLLTEAPLNPKANRERMTQVMFETFNVPAMYVAIQAVLSLYSSGRTTGIVMDSGDGVSHTVPIYEGYSLPHAILRLDLAGRDLTEYMMKILTERGHSFTTTAEREIVRDVKEKLCYVALDYDSETKAASESSDKEKTYELPDGRVIAVGAERFRCPEVLFQPSFLGKEASGIHDTTFQSIMKCDVDIRKDLYSNIVLSGGSTMFQGIGERMTKELTALAPSTMKIKVVAPPERKYSVWIGGSILSSLSTFQQMWISKGEYDESGPTIVHRKCLFPSRAPELGVRCCSFCTATGCDWGPGGQGSLGVVAGNAEMPWKQDEVKFCLLRRAVAACTALGGETRSPPSTPFLQAMGDVEVAALVVDNGSGMCKAGFAGDDAPRAVFPSIVGRPKMPGIMVGTDQKDSYIGDEAQSKRGILTLKYPIEHGIVTNWDDMEKIWHHTFYNELRVSPEEHPVLLTEAPLNPKANRERMTQVMFETFNVPAMYVAIQAVLSLYSSGRTTGIVMDSGDGVSHTVPIYEGYSLPHAILRLDLAGRDLTEYMMKILTERGHSFTTTAEREIVRDVKEKLCYVALDYDSETKAASESSDKEKTYELPDGRVIAVGAERFRCPEVLFQPSFLGKEASGIHDTTFQSIMKCDVDIRKDLYSNIVLSGGSTMFQGIGERMTKELTALAPSTMKIKVVAPPERKYSVWIGGSILSSLSTFQQMWISKGEYDESGPTIVHRKPVSQPCARTWRALLQLLYSNGLRPGGQGSLGVVAGNAEMPWKQDEVKFCLLRRAVAACTALGGETRSPPSAPFLQAMGDVEVAALVVDNGSGMCKAGFAGDDAPRAVFPSIVGRPKMPGIMVGTDQKDSYIGDEAQSKRGILTLKYPIEHGIVTNWDDMEKIWHHTFYNELRVSPEEHPVLLTEAPLNPKANRERMTQVMFETFNVPAMYVAIQAVLSLYSSGRTTGIVMDSGDGVSHTVPIYEGYSLPHAILRLDLAGRDLTEYMMKILTERGHSFTTTAEREIVRDVKEKLCYIALDYDSETKAASESSDKEKTYELPDGRVITVGAERFRCPEVLFQPSFLGKEASGIHDTTFQSIMKCDVDIRKDLYSNIVLSGGSTMFQGIGERMTKELTALAPSTMKIKVVAPPERKYSVWIGGSILSSLSTFQQMWISKGEYDESGPTIVHRKCF</sequence>
<evidence type="ECO:0000256" key="6">
    <source>
        <dbReference type="RuleBase" id="RU000487"/>
    </source>
</evidence>
<keyword evidence="2" id="KW-0547">Nucleotide-binding</keyword>
<name>A0A812S6E7_9DINO</name>
<keyword evidence="3" id="KW-0378">Hydrolase</keyword>
<dbReference type="FunFam" id="3.30.420.40:FF:000058">
    <property type="entry name" value="Putative actin-related protein 5"/>
    <property type="match status" value="3"/>
</dbReference>
<dbReference type="EMBL" id="CAJNDS010002423">
    <property type="protein sequence ID" value="CAE7468369.1"/>
    <property type="molecule type" value="Genomic_DNA"/>
</dbReference>
<dbReference type="SMART" id="SM00268">
    <property type="entry name" value="ACTIN"/>
    <property type="match status" value="3"/>
</dbReference>
<dbReference type="Proteomes" id="UP000604046">
    <property type="component" value="Unassembled WGS sequence"/>
</dbReference>
<keyword evidence="8" id="KW-1185">Reference proteome</keyword>
<dbReference type="PROSITE" id="PS01132">
    <property type="entry name" value="ACTINS_ACT_LIKE"/>
    <property type="match status" value="3"/>
</dbReference>
<dbReference type="InterPro" id="IPR043129">
    <property type="entry name" value="ATPase_NBD"/>
</dbReference>
<evidence type="ECO:0000313" key="8">
    <source>
        <dbReference type="Proteomes" id="UP000604046"/>
    </source>
</evidence>
<dbReference type="PANTHER" id="PTHR11937">
    <property type="entry name" value="ACTIN"/>
    <property type="match status" value="1"/>
</dbReference>
<evidence type="ECO:0000256" key="2">
    <source>
        <dbReference type="ARBA" id="ARBA00022741"/>
    </source>
</evidence>
<dbReference type="AlphaFoldDB" id="A0A812S6E7"/>